<organism evidence="1 2">
    <name type="scientific">Rotaria sordida</name>
    <dbReference type="NCBI Taxonomy" id="392033"/>
    <lineage>
        <taxon>Eukaryota</taxon>
        <taxon>Metazoa</taxon>
        <taxon>Spiralia</taxon>
        <taxon>Gnathifera</taxon>
        <taxon>Rotifera</taxon>
        <taxon>Eurotatoria</taxon>
        <taxon>Bdelloidea</taxon>
        <taxon>Philodinida</taxon>
        <taxon>Philodinidae</taxon>
        <taxon>Rotaria</taxon>
    </lineage>
</organism>
<reference evidence="1" key="1">
    <citation type="submission" date="2021-02" db="EMBL/GenBank/DDBJ databases">
        <authorList>
            <person name="Nowell W R."/>
        </authorList>
    </citation>
    <scope>NUCLEOTIDE SEQUENCE</scope>
</reference>
<protein>
    <recommendedName>
        <fullName evidence="3">F-box domain-containing protein</fullName>
    </recommendedName>
</protein>
<dbReference type="EMBL" id="CAJNOO010000025">
    <property type="protein sequence ID" value="CAF0751452.1"/>
    <property type="molecule type" value="Genomic_DNA"/>
</dbReference>
<evidence type="ECO:0000313" key="2">
    <source>
        <dbReference type="Proteomes" id="UP000663882"/>
    </source>
</evidence>
<evidence type="ECO:0000313" key="1">
    <source>
        <dbReference type="EMBL" id="CAF0751452.1"/>
    </source>
</evidence>
<accession>A0A813PNS1</accession>
<sequence>MVTLFNDLPDLSLIEIFSYLSCVDALWCFNNLNIRLTRLLIERGFYYHINLSSMRYHRFKKILPLLRLNVIQSLVFDCYSSPLQLRCCPYLPHLRILKVKGVRNVIDVFNFAQRHATTLTHLTVESSEYFETFGLSRKLCYPSWNLCEFITEILNHLSALRSLDLGMESSFFVHHWPFKIIEIPLTYLATTLSTTRDLLDIMSTEPLSRTLEQLHIKLAHECFLINSSLDGINLLPQMKSLHTFSFVKSFDWHSMVEWTFVNLLTSSNVMPALRRINFSIVISVDDLIQMKNSALFTDFRHIDVHYAFIINDDRPHIELVNYVPYGNQCHPRQTGSATFISDSWPDDQPFTTPSQIYARKPKIRQHLFYSLPWTFNEFFQLSVPDRCIYQLEVFKSCSISEIYSSNLIKLNMSDNLASSTTFFSQIMNSNKIVELYLFRCNRQVSMNLPNVSHLILIDSLDSLNSCSLSLNIRSIQIILHYECLRFATGDWTALHSLSILPLLKSLRILLYGIHIPPDDTSCQIIAEITPNLFDFSFCFRRIYHQNSYDTVAAYKEHCLFIEKLRKRILNLSLDEQPYVFVEKDGCGLIMWF</sequence>
<name>A0A813PNS1_9BILA</name>
<evidence type="ECO:0008006" key="3">
    <source>
        <dbReference type="Google" id="ProtNLM"/>
    </source>
</evidence>
<dbReference type="Proteomes" id="UP000663882">
    <property type="component" value="Unassembled WGS sequence"/>
</dbReference>
<dbReference type="OrthoDB" id="10006322at2759"/>
<comment type="caution">
    <text evidence="1">The sequence shown here is derived from an EMBL/GenBank/DDBJ whole genome shotgun (WGS) entry which is preliminary data.</text>
</comment>
<gene>
    <name evidence="1" type="ORF">RFH988_LOCUS1315</name>
</gene>
<dbReference type="AlphaFoldDB" id="A0A813PNS1"/>
<proteinExistence type="predicted"/>